<sequence length="107" mass="12794">MEFYSERRWPNNVVPYYIKNSLKYYDLDKVRQRLNEVNHILKTETCVHIKEISEKDVSKYQDYLILDQSPDYVTGRVGGKQVRIVYQINPNKLRQNKISSNIRNANV</sequence>
<dbReference type="EMBL" id="KQ460326">
    <property type="protein sequence ID" value="KPJ15687.1"/>
    <property type="molecule type" value="Genomic_DNA"/>
</dbReference>
<dbReference type="GO" id="GO:0008237">
    <property type="term" value="F:metallopeptidase activity"/>
    <property type="evidence" value="ECO:0007669"/>
    <property type="project" value="InterPro"/>
</dbReference>
<dbReference type="Proteomes" id="UP000053240">
    <property type="component" value="Unassembled WGS sequence"/>
</dbReference>
<reference evidence="1 2" key="1">
    <citation type="journal article" date="2015" name="Nat. Commun.">
        <title>Outbred genome sequencing and CRISPR/Cas9 gene editing in butterflies.</title>
        <authorList>
            <person name="Li X."/>
            <person name="Fan D."/>
            <person name="Zhang W."/>
            <person name="Liu G."/>
            <person name="Zhang L."/>
            <person name="Zhao L."/>
            <person name="Fang X."/>
            <person name="Chen L."/>
            <person name="Dong Y."/>
            <person name="Chen Y."/>
            <person name="Ding Y."/>
            <person name="Zhao R."/>
            <person name="Feng M."/>
            <person name="Zhu Y."/>
            <person name="Feng Y."/>
            <person name="Jiang X."/>
            <person name="Zhu D."/>
            <person name="Xiang H."/>
            <person name="Feng X."/>
            <person name="Li S."/>
            <person name="Wang J."/>
            <person name="Zhang G."/>
            <person name="Kronforst M.R."/>
            <person name="Wang W."/>
        </authorList>
    </citation>
    <scope>NUCLEOTIDE SEQUENCE [LARGE SCALE GENOMIC DNA]</scope>
    <source>
        <strain evidence="1">Ya'a_city_454_Pm</strain>
        <tissue evidence="1">Whole body</tissue>
    </source>
</reference>
<proteinExistence type="predicted"/>
<keyword evidence="2" id="KW-1185">Reference proteome</keyword>
<organism evidence="1 2">
    <name type="scientific">Papilio machaon</name>
    <name type="common">Old World swallowtail butterfly</name>
    <dbReference type="NCBI Taxonomy" id="76193"/>
    <lineage>
        <taxon>Eukaryota</taxon>
        <taxon>Metazoa</taxon>
        <taxon>Ecdysozoa</taxon>
        <taxon>Arthropoda</taxon>
        <taxon>Hexapoda</taxon>
        <taxon>Insecta</taxon>
        <taxon>Pterygota</taxon>
        <taxon>Neoptera</taxon>
        <taxon>Endopterygota</taxon>
        <taxon>Lepidoptera</taxon>
        <taxon>Glossata</taxon>
        <taxon>Ditrysia</taxon>
        <taxon>Papilionoidea</taxon>
        <taxon>Papilionidae</taxon>
        <taxon>Papilioninae</taxon>
        <taxon>Papilio</taxon>
    </lineage>
</organism>
<name>A0A0N1PIK8_PAPMA</name>
<dbReference type="InParanoid" id="A0A0N1PIK8"/>
<evidence type="ECO:0008006" key="3">
    <source>
        <dbReference type="Google" id="ProtNLM"/>
    </source>
</evidence>
<evidence type="ECO:0000313" key="1">
    <source>
        <dbReference type="EMBL" id="KPJ15687.1"/>
    </source>
</evidence>
<dbReference type="AlphaFoldDB" id="A0A0N1PIK8"/>
<dbReference type="Gene3D" id="3.40.390.10">
    <property type="entry name" value="Collagenase (Catalytic Domain)"/>
    <property type="match status" value="1"/>
</dbReference>
<dbReference type="InterPro" id="IPR024079">
    <property type="entry name" value="MetalloPept_cat_dom_sf"/>
</dbReference>
<evidence type="ECO:0000313" key="2">
    <source>
        <dbReference type="Proteomes" id="UP000053240"/>
    </source>
</evidence>
<gene>
    <name evidence="1" type="ORF">RR48_05651</name>
</gene>
<protein>
    <recommendedName>
        <fullName evidence="3">Peptidase M12A domain-containing protein</fullName>
    </recommendedName>
</protein>
<accession>A0A0N1PIK8</accession>